<dbReference type="RefSeq" id="WP_012499853.1">
    <property type="nucleotide sequence ID" value="NC_011026.1"/>
</dbReference>
<keyword evidence="1" id="KW-1133">Transmembrane helix</keyword>
<keyword evidence="4" id="KW-1185">Reference proteome</keyword>
<reference evidence="3 4" key="1">
    <citation type="submission" date="2008-06" db="EMBL/GenBank/DDBJ databases">
        <title>Complete sequence of Chloroherpeton thalassium ATCC 35110.</title>
        <authorList>
            <consortium name="US DOE Joint Genome Institute"/>
            <person name="Lucas S."/>
            <person name="Copeland A."/>
            <person name="Lapidus A."/>
            <person name="Glavina del Rio T."/>
            <person name="Dalin E."/>
            <person name="Tice H."/>
            <person name="Bruce D."/>
            <person name="Goodwin L."/>
            <person name="Pitluck S."/>
            <person name="Schmutz J."/>
            <person name="Larimer F."/>
            <person name="Land M."/>
            <person name="Hauser L."/>
            <person name="Kyrpides N."/>
            <person name="Mikhailova N."/>
            <person name="Liu Z."/>
            <person name="Li T."/>
            <person name="Zhao F."/>
            <person name="Overmann J."/>
            <person name="Bryant D.A."/>
            <person name="Richardson P."/>
        </authorList>
    </citation>
    <scope>NUCLEOTIDE SEQUENCE [LARGE SCALE GENOMIC DNA]</scope>
    <source>
        <strain evidence="4">ATCC 35110 / GB-78</strain>
    </source>
</reference>
<feature type="domain" description="EamA" evidence="2">
    <location>
        <begin position="7"/>
        <end position="140"/>
    </location>
</feature>
<feature type="transmembrane region" description="Helical" evidence="1">
    <location>
        <begin position="123"/>
        <end position="140"/>
    </location>
</feature>
<dbReference type="InterPro" id="IPR037185">
    <property type="entry name" value="EmrE-like"/>
</dbReference>
<dbReference type="Pfam" id="PF00892">
    <property type="entry name" value="EamA"/>
    <property type="match status" value="1"/>
</dbReference>
<proteinExistence type="predicted"/>
<gene>
    <name evidence="3" type="ordered locus">Ctha_1306</name>
</gene>
<dbReference type="KEGG" id="cts:Ctha_1306"/>
<protein>
    <recommendedName>
        <fullName evidence="2">EamA domain-containing protein</fullName>
    </recommendedName>
</protein>
<feature type="transmembrane region" description="Helical" evidence="1">
    <location>
        <begin position="98"/>
        <end position="117"/>
    </location>
</feature>
<evidence type="ECO:0000313" key="4">
    <source>
        <dbReference type="Proteomes" id="UP000001208"/>
    </source>
</evidence>
<evidence type="ECO:0000256" key="1">
    <source>
        <dbReference type="SAM" id="Phobius"/>
    </source>
</evidence>
<dbReference type="PANTHER" id="PTHR22911">
    <property type="entry name" value="ACYL-MALONYL CONDENSING ENZYME-RELATED"/>
    <property type="match status" value="1"/>
</dbReference>
<organism evidence="3 4">
    <name type="scientific">Chloroherpeton thalassium (strain ATCC 35110 / GB-78)</name>
    <dbReference type="NCBI Taxonomy" id="517418"/>
    <lineage>
        <taxon>Bacteria</taxon>
        <taxon>Pseudomonadati</taxon>
        <taxon>Chlorobiota</taxon>
        <taxon>Chlorobiia</taxon>
        <taxon>Chlorobiales</taxon>
        <taxon>Chloroherpetonaceae</taxon>
        <taxon>Chloroherpeton</taxon>
    </lineage>
</organism>
<dbReference type="HOGENOM" id="CLU_1821942_0_0_10"/>
<dbReference type="OrthoDB" id="598400at2"/>
<feature type="transmembrane region" description="Helical" evidence="1">
    <location>
        <begin position="6"/>
        <end position="24"/>
    </location>
</feature>
<dbReference type="PANTHER" id="PTHR22911:SF137">
    <property type="entry name" value="SOLUTE CARRIER FAMILY 35 MEMBER G2-RELATED"/>
    <property type="match status" value="1"/>
</dbReference>
<accession>B3QZ76</accession>
<dbReference type="Proteomes" id="UP000001208">
    <property type="component" value="Chromosome"/>
</dbReference>
<dbReference type="InterPro" id="IPR000620">
    <property type="entry name" value="EamA_dom"/>
</dbReference>
<evidence type="ECO:0000259" key="2">
    <source>
        <dbReference type="Pfam" id="PF00892"/>
    </source>
</evidence>
<name>B3QZ76_CHLT3</name>
<dbReference type="Gene3D" id="1.10.3730.20">
    <property type="match status" value="1"/>
</dbReference>
<dbReference type="GO" id="GO:0016020">
    <property type="term" value="C:membrane"/>
    <property type="evidence" value="ECO:0007669"/>
    <property type="project" value="InterPro"/>
</dbReference>
<feature type="transmembrane region" description="Helical" evidence="1">
    <location>
        <begin position="68"/>
        <end position="86"/>
    </location>
</feature>
<dbReference type="AlphaFoldDB" id="B3QZ76"/>
<dbReference type="SUPFAM" id="SSF103481">
    <property type="entry name" value="Multidrug resistance efflux transporter EmrE"/>
    <property type="match status" value="1"/>
</dbReference>
<feature type="transmembrane region" description="Helical" evidence="1">
    <location>
        <begin position="36"/>
        <end position="56"/>
    </location>
</feature>
<keyword evidence="1" id="KW-0812">Transmembrane</keyword>
<sequence>MKDTHFYLSLFIVFFIIGSLPVLEKVTLGRLSPPQLAFLRGLSQTFFYGVLLYASGGLFELKTAPAKFVIFGLLQGVATAVMLYFYFSAMQHGEASTVKTLTSASPMLTYLLAIFFLKEPFSLERSIGILLVIAGIYLLMR</sequence>
<dbReference type="EMBL" id="CP001100">
    <property type="protein sequence ID" value="ACF13769.1"/>
    <property type="molecule type" value="Genomic_DNA"/>
</dbReference>
<dbReference type="eggNOG" id="COG2510">
    <property type="taxonomic scope" value="Bacteria"/>
</dbReference>
<evidence type="ECO:0000313" key="3">
    <source>
        <dbReference type="EMBL" id="ACF13769.1"/>
    </source>
</evidence>
<keyword evidence="1" id="KW-0472">Membrane</keyword>